<dbReference type="GO" id="GO:0016410">
    <property type="term" value="F:N-acyltransferase activity"/>
    <property type="evidence" value="ECO:0007669"/>
    <property type="project" value="UniProtKB-UniRule"/>
</dbReference>
<dbReference type="Proteomes" id="UP000186104">
    <property type="component" value="Chromosome"/>
</dbReference>
<evidence type="ECO:0000256" key="8">
    <source>
        <dbReference type="HAMAP-Rule" id="MF_01148"/>
    </source>
</evidence>
<feature type="transmembrane region" description="Helical" evidence="8">
    <location>
        <begin position="155"/>
        <end position="173"/>
    </location>
</feature>
<dbReference type="KEGG" id="dtm:BJL86_1608"/>
<dbReference type="InterPro" id="IPR045378">
    <property type="entry name" value="LNT_N"/>
</dbReference>
<feature type="transmembrane region" description="Helical" evidence="8">
    <location>
        <begin position="29"/>
        <end position="47"/>
    </location>
</feature>
<evidence type="ECO:0000256" key="4">
    <source>
        <dbReference type="ARBA" id="ARBA00022692"/>
    </source>
</evidence>
<comment type="function">
    <text evidence="8">Catalyzes the phospholipid dependent N-acylation of the N-terminal cysteine of apolipoprotein, the last step in lipoprotein maturation.</text>
</comment>
<dbReference type="GO" id="GO:0042158">
    <property type="term" value="P:lipoprotein biosynthetic process"/>
    <property type="evidence" value="ECO:0007669"/>
    <property type="project" value="UniProtKB-UniRule"/>
</dbReference>
<feature type="transmembrane region" description="Helical" evidence="8">
    <location>
        <begin position="53"/>
        <end position="72"/>
    </location>
</feature>
<sequence length="582" mass="63336">MKLGKKPAATKDAAGKAEGVELTAGYSRFLTLLRFGLAALGGVLVFLSFPPVAWWFTAPFGIALFLVSLTPWDMGPKPKPDSKFERHTAHIPGSWMAIGLGIVFGMAFFGLLLPWVGMYVGWYAAVGLSLVESLYTALFALGASLMLRVLHRSTMTTLTYLSTALFLPAWWLATEFLRSSWPWNGFPWGRLAFGQANGPLVFLTPITTTPGLSYIVALIGAMLAIFVVAWQWRHVTAPSSYRAPITLAGYVVVLLSVTVGLAFTPMASGTRHPDDQVPLNVAAVQGNVPRTGLDFNSQRFQVLQNHVDETLRLADDVASGRAEQPDIVLWPENAADVNPVYNEQARELVDEATDAINVPIIVGSVIPTGSEEEPSATNSMLVWEPGKGETARHDKYFVQPFGEWLPWRGFWESIFPIAERAGYFEPGPPDWTLRVGDTKIGVATCFEIAFTRAATDAVKDGARILTVPTNNATFGESPMTYQQLAMSRVQAVEHHIPVVVASTNGVSAVINERGRIESETELSTADVLTASFGDVPTGTLATRLGAKVEYVLAFFGLLGALGAMLVLNRLPTLERRRRHSTV</sequence>
<evidence type="ECO:0000256" key="5">
    <source>
        <dbReference type="ARBA" id="ARBA00022989"/>
    </source>
</evidence>
<dbReference type="Pfam" id="PF20154">
    <property type="entry name" value="LNT_N"/>
    <property type="match status" value="1"/>
</dbReference>
<keyword evidence="5 8" id="KW-1133">Transmembrane helix</keyword>
<keyword evidence="11" id="KW-1185">Reference proteome</keyword>
<dbReference type="SUPFAM" id="SSF56317">
    <property type="entry name" value="Carbon-nitrogen hydrolase"/>
    <property type="match status" value="1"/>
</dbReference>
<proteinExistence type="inferred from homology"/>
<keyword evidence="3 8" id="KW-0808">Transferase</keyword>
<feature type="transmembrane region" description="Helical" evidence="8">
    <location>
        <begin position="550"/>
        <end position="570"/>
    </location>
</feature>
<keyword evidence="10" id="KW-0449">Lipoprotein</keyword>
<evidence type="ECO:0000256" key="3">
    <source>
        <dbReference type="ARBA" id="ARBA00022679"/>
    </source>
</evidence>
<dbReference type="OrthoDB" id="9804277at2"/>
<feature type="transmembrane region" description="Helical" evidence="8">
    <location>
        <begin position="212"/>
        <end position="232"/>
    </location>
</feature>
<comment type="similarity">
    <text evidence="8">Belongs to the CN hydrolase family. Apolipoprotein N-acyltransferase subfamily.</text>
</comment>
<dbReference type="UniPathway" id="UPA00666"/>
<evidence type="ECO:0000256" key="1">
    <source>
        <dbReference type="ARBA" id="ARBA00004651"/>
    </source>
</evidence>
<keyword evidence="6 8" id="KW-0472">Membrane</keyword>
<gene>
    <name evidence="8" type="primary">lnt</name>
    <name evidence="10" type="ORF">BJL86_1608</name>
</gene>
<dbReference type="InterPro" id="IPR036526">
    <property type="entry name" value="C-N_Hydrolase_sf"/>
</dbReference>
<feature type="transmembrane region" description="Helical" evidence="8">
    <location>
        <begin position="93"/>
        <end position="116"/>
    </location>
</feature>
<dbReference type="PANTHER" id="PTHR38686">
    <property type="entry name" value="APOLIPOPROTEIN N-ACYLTRANSFERASE"/>
    <property type="match status" value="1"/>
</dbReference>
<feature type="transmembrane region" description="Helical" evidence="8">
    <location>
        <begin position="122"/>
        <end position="143"/>
    </location>
</feature>
<dbReference type="InterPro" id="IPR004563">
    <property type="entry name" value="Apolipo_AcylTrfase"/>
</dbReference>
<dbReference type="Gene3D" id="3.60.110.10">
    <property type="entry name" value="Carbon-nitrogen hydrolase"/>
    <property type="match status" value="1"/>
</dbReference>
<dbReference type="HAMAP" id="MF_01148">
    <property type="entry name" value="Lnt"/>
    <property type="match status" value="1"/>
</dbReference>
<evidence type="ECO:0000313" key="10">
    <source>
        <dbReference type="EMBL" id="ANI92385.1"/>
    </source>
</evidence>
<accession>A0A173LJC5</accession>
<protein>
    <recommendedName>
        <fullName evidence="8">Apolipoprotein N-acyltransferase</fullName>
        <shortName evidence="8">ALP N-acyltransferase</shortName>
        <ecNumber evidence="8">2.3.1.269</ecNumber>
    </recommendedName>
</protein>
<keyword evidence="4 8" id="KW-0812">Transmembrane</keyword>
<dbReference type="EMBL" id="CP015961">
    <property type="protein sequence ID" value="ANI92385.1"/>
    <property type="molecule type" value="Genomic_DNA"/>
</dbReference>
<feature type="domain" description="CN hydrolase" evidence="9">
    <location>
        <begin position="279"/>
        <end position="537"/>
    </location>
</feature>
<keyword evidence="2 8" id="KW-1003">Cell membrane</keyword>
<dbReference type="EC" id="2.3.1.269" evidence="8"/>
<evidence type="ECO:0000259" key="9">
    <source>
        <dbReference type="PROSITE" id="PS50263"/>
    </source>
</evidence>
<evidence type="ECO:0000256" key="2">
    <source>
        <dbReference type="ARBA" id="ARBA00022475"/>
    </source>
</evidence>
<dbReference type="InterPro" id="IPR003010">
    <property type="entry name" value="C-N_Hydrolase"/>
</dbReference>
<dbReference type="STRING" id="499555.BJL86_1608"/>
<organism evidence="10 11">
    <name type="scientific">Dietzia timorensis</name>
    <dbReference type="NCBI Taxonomy" id="499555"/>
    <lineage>
        <taxon>Bacteria</taxon>
        <taxon>Bacillati</taxon>
        <taxon>Actinomycetota</taxon>
        <taxon>Actinomycetes</taxon>
        <taxon>Mycobacteriales</taxon>
        <taxon>Dietziaceae</taxon>
        <taxon>Dietzia</taxon>
    </lineage>
</organism>
<reference evidence="10 11" key="1">
    <citation type="submission" date="2016-06" db="EMBL/GenBank/DDBJ databases">
        <title>Complete genome sequence of a saline-alkali tolerant type strain Dietzia timorensis ID05-A0528T.</title>
        <authorList>
            <person name="Wu X."/>
        </authorList>
    </citation>
    <scope>NUCLEOTIDE SEQUENCE [LARGE SCALE GENOMIC DNA]</scope>
    <source>
        <strain evidence="10 11">ID05-A0528</strain>
    </source>
</reference>
<dbReference type="Pfam" id="PF00795">
    <property type="entry name" value="CN_hydrolase"/>
    <property type="match status" value="1"/>
</dbReference>
<dbReference type="AlphaFoldDB" id="A0A173LJC5"/>
<comment type="catalytic activity">
    <reaction evidence="8">
        <text>N-terminal S-1,2-diacyl-sn-glyceryl-L-cysteinyl-[lipoprotein] + a glycerophospholipid = N-acyl-S-1,2-diacyl-sn-glyceryl-L-cysteinyl-[lipoprotein] + a 2-acyl-sn-glycero-3-phospholipid + H(+)</text>
        <dbReference type="Rhea" id="RHEA:48228"/>
        <dbReference type="Rhea" id="RHEA-COMP:14681"/>
        <dbReference type="Rhea" id="RHEA-COMP:14684"/>
        <dbReference type="ChEBI" id="CHEBI:15378"/>
        <dbReference type="ChEBI" id="CHEBI:136912"/>
        <dbReference type="ChEBI" id="CHEBI:140656"/>
        <dbReference type="ChEBI" id="CHEBI:140657"/>
        <dbReference type="ChEBI" id="CHEBI:140660"/>
        <dbReference type="EC" id="2.3.1.269"/>
    </reaction>
</comment>
<dbReference type="PANTHER" id="PTHR38686:SF1">
    <property type="entry name" value="APOLIPOPROTEIN N-ACYLTRANSFERASE"/>
    <property type="match status" value="1"/>
</dbReference>
<dbReference type="GO" id="GO:0005886">
    <property type="term" value="C:plasma membrane"/>
    <property type="evidence" value="ECO:0007669"/>
    <property type="project" value="UniProtKB-SubCell"/>
</dbReference>
<evidence type="ECO:0000256" key="7">
    <source>
        <dbReference type="ARBA" id="ARBA00023315"/>
    </source>
</evidence>
<keyword evidence="7 8" id="KW-0012">Acyltransferase</keyword>
<evidence type="ECO:0000256" key="6">
    <source>
        <dbReference type="ARBA" id="ARBA00023136"/>
    </source>
</evidence>
<evidence type="ECO:0000313" key="11">
    <source>
        <dbReference type="Proteomes" id="UP000186104"/>
    </source>
</evidence>
<comment type="subcellular location">
    <subcellularLocation>
        <location evidence="1 8">Cell membrane</location>
        <topology evidence="1 8">Multi-pass membrane protein</topology>
    </subcellularLocation>
</comment>
<dbReference type="PROSITE" id="PS50263">
    <property type="entry name" value="CN_HYDROLASE"/>
    <property type="match status" value="1"/>
</dbReference>
<comment type="pathway">
    <text evidence="8">Protein modification; lipoprotein biosynthesis (N-acyl transfer).</text>
</comment>
<dbReference type="RefSeq" id="WP_082908291.1">
    <property type="nucleotide sequence ID" value="NZ_CP015961.1"/>
</dbReference>
<dbReference type="CDD" id="cd07571">
    <property type="entry name" value="ALP_N-acyl_transferase"/>
    <property type="match status" value="1"/>
</dbReference>
<feature type="transmembrane region" description="Helical" evidence="8">
    <location>
        <begin position="244"/>
        <end position="263"/>
    </location>
</feature>
<name>A0A173LJC5_9ACTN</name>
<dbReference type="NCBIfam" id="TIGR00546">
    <property type="entry name" value="lnt"/>
    <property type="match status" value="1"/>
</dbReference>